<keyword evidence="13" id="KW-1185">Reference proteome</keyword>
<evidence type="ECO:0000313" key="11">
    <source>
        <dbReference type="EMBL" id="VDN60027.1"/>
    </source>
</evidence>
<dbReference type="STRING" id="318479.A0A0N4UIJ8"/>
<dbReference type="EMBL" id="UYYG01001199">
    <property type="protein sequence ID" value="VDN60027.1"/>
    <property type="molecule type" value="Genomic_DNA"/>
</dbReference>
<keyword evidence="8 9" id="KW-0472">Membrane</keyword>
<accession>A0A0N4UIJ8</accession>
<comment type="subcellular location">
    <subcellularLocation>
        <location evidence="2">Membrane</location>
        <topology evidence="2">Multi-pass membrane protein</topology>
    </subcellularLocation>
</comment>
<evidence type="ECO:0000256" key="6">
    <source>
        <dbReference type="ARBA" id="ARBA00022801"/>
    </source>
</evidence>
<reference evidence="11 13" key="2">
    <citation type="submission" date="2018-11" db="EMBL/GenBank/DDBJ databases">
        <authorList>
            <consortium name="Pathogen Informatics"/>
        </authorList>
    </citation>
    <scope>NUCLEOTIDE SEQUENCE [LARGE SCALE GENOMIC DNA]</scope>
</reference>
<organism evidence="12 14">
    <name type="scientific">Dracunculus medinensis</name>
    <name type="common">Guinea worm</name>
    <dbReference type="NCBI Taxonomy" id="318479"/>
    <lineage>
        <taxon>Eukaryota</taxon>
        <taxon>Metazoa</taxon>
        <taxon>Ecdysozoa</taxon>
        <taxon>Nematoda</taxon>
        <taxon>Chromadorea</taxon>
        <taxon>Rhabditida</taxon>
        <taxon>Spirurina</taxon>
        <taxon>Dracunculoidea</taxon>
        <taxon>Dracunculidae</taxon>
        <taxon>Dracunculus</taxon>
    </lineage>
</organism>
<evidence type="ECO:0000256" key="3">
    <source>
        <dbReference type="ARBA" id="ARBA00009045"/>
    </source>
</evidence>
<dbReference type="Proteomes" id="UP000038040">
    <property type="component" value="Unplaced"/>
</dbReference>
<keyword evidence="5 9" id="KW-0812">Transmembrane</keyword>
<evidence type="ECO:0000256" key="8">
    <source>
        <dbReference type="ARBA" id="ARBA00023136"/>
    </source>
</evidence>
<keyword evidence="7 9" id="KW-1133">Transmembrane helix</keyword>
<dbReference type="InterPro" id="IPR050925">
    <property type="entry name" value="Rhomboid_protease_S54"/>
</dbReference>
<dbReference type="PANTHER" id="PTHR43731:SF14">
    <property type="entry name" value="PRESENILIN-ASSOCIATED RHOMBOID-LIKE PROTEIN, MITOCHONDRIAL"/>
    <property type="match status" value="1"/>
</dbReference>
<dbReference type="EC" id="3.4.21.105" evidence="4"/>
<proteinExistence type="inferred from homology"/>
<evidence type="ECO:0000256" key="2">
    <source>
        <dbReference type="ARBA" id="ARBA00004141"/>
    </source>
</evidence>
<evidence type="ECO:0000259" key="10">
    <source>
        <dbReference type="Pfam" id="PF01694"/>
    </source>
</evidence>
<evidence type="ECO:0000313" key="14">
    <source>
        <dbReference type="WBParaSite" id="DME_0000743101-mRNA-1"/>
    </source>
</evidence>
<feature type="transmembrane region" description="Helical" evidence="9">
    <location>
        <begin position="47"/>
        <end position="64"/>
    </location>
</feature>
<evidence type="ECO:0000256" key="4">
    <source>
        <dbReference type="ARBA" id="ARBA00013039"/>
    </source>
</evidence>
<dbReference type="Pfam" id="PF01694">
    <property type="entry name" value="Rhomboid"/>
    <property type="match status" value="1"/>
</dbReference>
<name>A0A0N4UIJ8_DRAME</name>
<comment type="catalytic activity">
    <reaction evidence="1">
        <text>Cleaves type-1 transmembrane domains using a catalytic dyad composed of serine and histidine that are contributed by different transmembrane domains.</text>
        <dbReference type="EC" id="3.4.21.105"/>
    </reaction>
</comment>
<feature type="transmembrane region" description="Helical" evidence="9">
    <location>
        <begin position="76"/>
        <end position="96"/>
    </location>
</feature>
<protein>
    <recommendedName>
        <fullName evidence="4">rhomboid protease</fullName>
        <ecNumber evidence="4">3.4.21.105</ecNumber>
    </recommendedName>
</protein>
<dbReference type="Gene3D" id="1.20.1540.10">
    <property type="entry name" value="Rhomboid-like"/>
    <property type="match status" value="1"/>
</dbReference>
<dbReference type="GO" id="GO:0016020">
    <property type="term" value="C:membrane"/>
    <property type="evidence" value="ECO:0007669"/>
    <property type="project" value="UniProtKB-SubCell"/>
</dbReference>
<reference evidence="14" key="1">
    <citation type="submission" date="2017-02" db="UniProtKB">
        <authorList>
            <consortium name="WormBaseParasite"/>
        </authorList>
    </citation>
    <scope>IDENTIFICATION</scope>
</reference>
<evidence type="ECO:0000313" key="13">
    <source>
        <dbReference type="Proteomes" id="UP000274756"/>
    </source>
</evidence>
<evidence type="ECO:0000256" key="1">
    <source>
        <dbReference type="ARBA" id="ARBA00000156"/>
    </source>
</evidence>
<comment type="similarity">
    <text evidence="3">Belongs to the peptidase S54 family.</text>
</comment>
<evidence type="ECO:0000256" key="9">
    <source>
        <dbReference type="SAM" id="Phobius"/>
    </source>
</evidence>
<dbReference type="WBParaSite" id="DME_0000743101-mRNA-1">
    <property type="protein sequence ID" value="DME_0000743101-mRNA-1"/>
    <property type="gene ID" value="DME_0000743101"/>
</dbReference>
<dbReference type="InterPro" id="IPR022764">
    <property type="entry name" value="Peptidase_S54_rhomboid_dom"/>
</dbReference>
<evidence type="ECO:0000256" key="7">
    <source>
        <dbReference type="ARBA" id="ARBA00022989"/>
    </source>
</evidence>
<evidence type="ECO:0000256" key="5">
    <source>
        <dbReference type="ARBA" id="ARBA00022692"/>
    </source>
</evidence>
<dbReference type="AlphaFoldDB" id="A0A0N4UIJ8"/>
<dbReference type="InterPro" id="IPR035952">
    <property type="entry name" value="Rhomboid-like_sf"/>
</dbReference>
<feature type="transmembrane region" description="Helical" evidence="9">
    <location>
        <begin position="108"/>
        <end position="127"/>
    </location>
</feature>
<feature type="transmembrane region" description="Helical" evidence="9">
    <location>
        <begin position="134"/>
        <end position="155"/>
    </location>
</feature>
<gene>
    <name evidence="11" type="ORF">DME_LOCUS10000</name>
</gene>
<dbReference type="SUPFAM" id="SSF144091">
    <property type="entry name" value="Rhomboid-like"/>
    <property type="match status" value="1"/>
</dbReference>
<keyword evidence="6" id="KW-0378">Hydrolase</keyword>
<dbReference type="GO" id="GO:0006465">
    <property type="term" value="P:signal peptide processing"/>
    <property type="evidence" value="ECO:0007669"/>
    <property type="project" value="TreeGrafter"/>
</dbReference>
<dbReference type="OrthoDB" id="10260614at2759"/>
<dbReference type="GO" id="GO:0004252">
    <property type="term" value="F:serine-type endopeptidase activity"/>
    <property type="evidence" value="ECO:0007669"/>
    <property type="project" value="InterPro"/>
</dbReference>
<dbReference type="PANTHER" id="PTHR43731">
    <property type="entry name" value="RHOMBOID PROTEASE"/>
    <property type="match status" value="1"/>
</dbReference>
<dbReference type="Proteomes" id="UP000274756">
    <property type="component" value="Unassembled WGS sequence"/>
</dbReference>
<sequence length="163" mass="17998">MFIRALCSPMLLSAFSHLNLIHLALNMYVLYSFGGAIIDRFLGPNQFAAFYLTSAAVSSFTSILHKCITRSPIRALGASGAILALLIYTCALVPGSRLQFVFLPTFDFSAQSAIIALILFDLAGILFKFRLFDHAAHLGGSLFGLYVFFLHTKFIHTSENFLH</sequence>
<evidence type="ECO:0000313" key="12">
    <source>
        <dbReference type="Proteomes" id="UP000038040"/>
    </source>
</evidence>
<feature type="domain" description="Peptidase S54 rhomboid" evidence="10">
    <location>
        <begin position="10"/>
        <end position="150"/>
    </location>
</feature>